<keyword evidence="17" id="KW-1185">Reference proteome</keyword>
<evidence type="ECO:0000259" key="14">
    <source>
        <dbReference type="Pfam" id="PF09334"/>
    </source>
</evidence>
<accession>A0ABU2FHE0</accession>
<evidence type="ECO:0000256" key="8">
    <source>
        <dbReference type="ARBA" id="ARBA00047469"/>
    </source>
</evidence>
<comment type="caution">
    <text evidence="16">The sequence shown here is derived from an EMBL/GenBank/DDBJ whole genome shotgun (WGS) entry which is preliminary data.</text>
</comment>
<dbReference type="InterPro" id="IPR002300">
    <property type="entry name" value="aa-tRNA-synth_Ia"/>
</dbReference>
<evidence type="ECO:0000259" key="13">
    <source>
        <dbReference type="Pfam" id="PF08264"/>
    </source>
</evidence>
<keyword evidence="3 10" id="KW-0436">Ligase</keyword>
<evidence type="ECO:0000256" key="5">
    <source>
        <dbReference type="ARBA" id="ARBA00022840"/>
    </source>
</evidence>
<dbReference type="InterPro" id="IPR001412">
    <property type="entry name" value="aa-tRNA-synth_I_CS"/>
</dbReference>
<evidence type="ECO:0000256" key="4">
    <source>
        <dbReference type="ARBA" id="ARBA00022741"/>
    </source>
</evidence>
<comment type="similarity">
    <text evidence="1 10">Belongs to the class-I aminoacyl-tRNA synthetase family.</text>
</comment>
<dbReference type="EMBL" id="JAMQON010000007">
    <property type="protein sequence ID" value="MDS0261690.1"/>
    <property type="molecule type" value="Genomic_DNA"/>
</dbReference>
<dbReference type="InterPro" id="IPR025709">
    <property type="entry name" value="Leu_tRNA-synth_edit"/>
</dbReference>
<sequence>MTTTGEERERAFDHSEVEPRWQSAWDEADVFRIDDDATDPEYVLAMFPYTSGQLHMGHVRNYTITDAFARFERMRGESVLHPMGWDSFGLPAENAAEERDTNPRDWTMKCIDQMRDQFVEMGFGYDWEREVTTCEPEYYQWNQWLFKQFREAGLVERQAAELNWCPSCETVLADEQVEGEAELCWRCDTPIEHREMDQWFLTITDYAEELLDGLDGLEGWPNNVREMQRNWIGKQEGASVAFEVSEYGEVDIFTTRLDTIHGATYFSLAPGHPVAREIAEENDEVADYVEMAEQAEADDLEVTSGVFTGEYATNPATGEEIPVYVADYVLTDVGTGALYAVPAHDDRDHEFAQHHDIDIEQVVEPVADADVDPEDVDVQEAAYTEDGLLVNSGEFDGLTSAEAREEFVEVFDGEHRTEYNLRDWGISRQRYWGTPIPMIHCEDCGYVEVPDEDLPVELPEFVHTTGNPLDAAEEWKQTSCPDCGGSAVRETDTMDTFVDSSWYFLRYVSPELADAPFDTARASDWMPVDQYVGGIEHAVMHLLYARFFTKVLDDVDLLDGVREPFVNLTNQGMVLGENGNKMSKSRGNGVSPQRIIDEYGADTARLFIMEAAQPEKEFAWSAEGVQSAHSFLQNVYRLVDEFADGEITFGEGGEIAEYVAREIDATAARATEEYERFRFNHALQAVRELVSLLRRYREATDPDRATFERGLVTAAKLLAPVAPHVGEELWQQLDGDGLIAETEWPSAEAPADYDIERRLVENTREDVRDIVDTVGIENPETITLAVAPDWKHEVVSIAREADNVVPAVMQNEELQRHGEAAADFAKTLAGRANIDEHLPPERELSALRRAAWLVEREFGADVVVQSAEEADDSLASKAEPGRPAIDIEA</sequence>
<comment type="catalytic activity">
    <reaction evidence="8">
        <text>tRNA(Leu) + L-leucine + ATP = L-leucyl-tRNA(Leu) + AMP + diphosphate</text>
        <dbReference type="Rhea" id="RHEA:11688"/>
        <dbReference type="Rhea" id="RHEA-COMP:9613"/>
        <dbReference type="Rhea" id="RHEA-COMP:9622"/>
        <dbReference type="ChEBI" id="CHEBI:30616"/>
        <dbReference type="ChEBI" id="CHEBI:33019"/>
        <dbReference type="ChEBI" id="CHEBI:57427"/>
        <dbReference type="ChEBI" id="CHEBI:78442"/>
        <dbReference type="ChEBI" id="CHEBI:78494"/>
        <dbReference type="ChEBI" id="CHEBI:456215"/>
        <dbReference type="EC" id="6.1.1.4"/>
    </reaction>
</comment>
<dbReference type="Gene3D" id="1.10.10.720">
    <property type="entry name" value="leucyl-tRNA synthetase"/>
    <property type="match status" value="1"/>
</dbReference>
<feature type="domain" description="Methionyl/Valyl/Leucyl/Isoleucyl-tRNA synthetase anticodon-binding" evidence="13">
    <location>
        <begin position="658"/>
        <end position="773"/>
    </location>
</feature>
<evidence type="ECO:0000256" key="1">
    <source>
        <dbReference type="ARBA" id="ARBA00005594"/>
    </source>
</evidence>
<feature type="domain" description="Aminoacyl-tRNA synthetase class Ia" evidence="12">
    <location>
        <begin position="420"/>
        <end position="618"/>
    </location>
</feature>
<dbReference type="InterPro" id="IPR014729">
    <property type="entry name" value="Rossmann-like_a/b/a_fold"/>
</dbReference>
<dbReference type="GO" id="GO:0004823">
    <property type="term" value="F:leucine-tRNA ligase activity"/>
    <property type="evidence" value="ECO:0007669"/>
    <property type="project" value="UniProtKB-EC"/>
</dbReference>
<dbReference type="EC" id="6.1.1.4" evidence="2 9"/>
<dbReference type="InterPro" id="IPR009008">
    <property type="entry name" value="Val/Leu/Ile-tRNA-synth_edit"/>
</dbReference>
<dbReference type="Pfam" id="PF08264">
    <property type="entry name" value="Anticodon_1"/>
    <property type="match status" value="1"/>
</dbReference>
<evidence type="ECO:0000313" key="17">
    <source>
        <dbReference type="Proteomes" id="UP001259659"/>
    </source>
</evidence>
<gene>
    <name evidence="16" type="primary">leuS</name>
    <name evidence="16" type="ORF">NDI56_19995</name>
</gene>
<dbReference type="PRINTS" id="PR00985">
    <property type="entry name" value="TRNASYNTHLEU"/>
</dbReference>
<dbReference type="SUPFAM" id="SSF52374">
    <property type="entry name" value="Nucleotidylyl transferase"/>
    <property type="match status" value="1"/>
</dbReference>
<dbReference type="Gene3D" id="3.30.2320.20">
    <property type="entry name" value="Class I aminoacyl-tRNA synthetases (RS)"/>
    <property type="match status" value="1"/>
</dbReference>
<feature type="region of interest" description="Disordered" evidence="11">
    <location>
        <begin position="869"/>
        <end position="889"/>
    </location>
</feature>
<evidence type="ECO:0000256" key="7">
    <source>
        <dbReference type="ARBA" id="ARBA00023146"/>
    </source>
</evidence>
<name>A0ABU2FHE0_9EURY</name>
<dbReference type="InterPro" id="IPR013155">
    <property type="entry name" value="M/V/L/I-tRNA-synth_anticd-bd"/>
</dbReference>
<evidence type="ECO:0000256" key="11">
    <source>
        <dbReference type="SAM" id="MobiDB-lite"/>
    </source>
</evidence>
<dbReference type="InterPro" id="IPR009080">
    <property type="entry name" value="tRNAsynth_Ia_anticodon-bd"/>
</dbReference>
<evidence type="ECO:0000313" key="16">
    <source>
        <dbReference type="EMBL" id="MDS0261690.1"/>
    </source>
</evidence>
<keyword evidence="5 10" id="KW-0067">ATP-binding</keyword>
<evidence type="ECO:0000256" key="3">
    <source>
        <dbReference type="ARBA" id="ARBA00022598"/>
    </source>
</evidence>
<dbReference type="Gene3D" id="3.40.50.620">
    <property type="entry name" value="HUPs"/>
    <property type="match status" value="2"/>
</dbReference>
<evidence type="ECO:0000259" key="15">
    <source>
        <dbReference type="Pfam" id="PF13603"/>
    </source>
</evidence>
<evidence type="ECO:0000256" key="2">
    <source>
        <dbReference type="ARBA" id="ARBA00013164"/>
    </source>
</evidence>
<dbReference type="Pfam" id="PF00133">
    <property type="entry name" value="tRNA-synt_1"/>
    <property type="match status" value="1"/>
</dbReference>
<dbReference type="SUPFAM" id="SSF50677">
    <property type="entry name" value="ValRS/IleRS/LeuRS editing domain"/>
    <property type="match status" value="1"/>
</dbReference>
<dbReference type="InterPro" id="IPR015413">
    <property type="entry name" value="Methionyl/Leucyl_tRNA_Synth"/>
</dbReference>
<feature type="domain" description="Leucyl-tRNA synthetase editing" evidence="15">
    <location>
        <begin position="229"/>
        <end position="409"/>
    </location>
</feature>
<protein>
    <recommendedName>
        <fullName evidence="2 9">Leucine--tRNA ligase</fullName>
        <ecNumber evidence="2 9">6.1.1.4</ecNumber>
    </recommendedName>
</protein>
<feature type="domain" description="Methionyl/Leucyl tRNA synthetase" evidence="14">
    <location>
        <begin position="42"/>
        <end position="184"/>
    </location>
</feature>
<dbReference type="Proteomes" id="UP001259659">
    <property type="component" value="Unassembled WGS sequence"/>
</dbReference>
<proteinExistence type="inferred from homology"/>
<dbReference type="CDD" id="cd07958">
    <property type="entry name" value="Anticodon_Ia_Leu_BEm"/>
    <property type="match status" value="1"/>
</dbReference>
<keyword evidence="4 10" id="KW-0547">Nucleotide-binding</keyword>
<dbReference type="RefSeq" id="WP_310921602.1">
    <property type="nucleotide sequence ID" value="NZ_JAMQON010000007.1"/>
</dbReference>
<dbReference type="HAMAP" id="MF_00049_B">
    <property type="entry name" value="Leu_tRNA_synth_B"/>
    <property type="match status" value="1"/>
</dbReference>
<organism evidence="16 17">
    <name type="scientific">Haloarcula saliterrae</name>
    <dbReference type="NCBI Taxonomy" id="2950534"/>
    <lineage>
        <taxon>Archaea</taxon>
        <taxon>Methanobacteriati</taxon>
        <taxon>Methanobacteriota</taxon>
        <taxon>Stenosarchaea group</taxon>
        <taxon>Halobacteria</taxon>
        <taxon>Halobacteriales</taxon>
        <taxon>Haloarculaceae</taxon>
        <taxon>Haloarcula</taxon>
    </lineage>
</organism>
<dbReference type="InterPro" id="IPR002302">
    <property type="entry name" value="Leu-tRNA-ligase"/>
</dbReference>
<dbReference type="CDD" id="cd00812">
    <property type="entry name" value="LeuRS_core"/>
    <property type="match status" value="1"/>
</dbReference>
<dbReference type="Pfam" id="PF09334">
    <property type="entry name" value="tRNA-synt_1g"/>
    <property type="match status" value="1"/>
</dbReference>
<dbReference type="Pfam" id="PF13603">
    <property type="entry name" value="tRNA-synt_1_2"/>
    <property type="match status" value="1"/>
</dbReference>
<evidence type="ECO:0000256" key="6">
    <source>
        <dbReference type="ARBA" id="ARBA00022917"/>
    </source>
</evidence>
<dbReference type="PANTHER" id="PTHR43740:SF2">
    <property type="entry name" value="LEUCINE--TRNA LIGASE, MITOCHONDRIAL"/>
    <property type="match status" value="1"/>
</dbReference>
<reference evidence="16 17" key="1">
    <citation type="submission" date="2022-06" db="EMBL/GenBank/DDBJ databases">
        <title>Haloarcula sp. a new haloarchaeum isolate from saline soil.</title>
        <authorList>
            <person name="Strakova D."/>
            <person name="Galisteo C."/>
            <person name="Sanchez-Porro C."/>
            <person name="Ventosa A."/>
        </authorList>
    </citation>
    <scope>NUCLEOTIDE SEQUENCE [LARGE SCALE GENOMIC DNA]</scope>
    <source>
        <strain evidence="16 17">S1CR25-12</strain>
    </source>
</reference>
<dbReference type="SUPFAM" id="SSF47323">
    <property type="entry name" value="Anticodon-binding domain of a subclass of class I aminoacyl-tRNA synthetases"/>
    <property type="match status" value="1"/>
</dbReference>
<dbReference type="PROSITE" id="PS00178">
    <property type="entry name" value="AA_TRNA_LIGASE_I"/>
    <property type="match status" value="1"/>
</dbReference>
<dbReference type="PANTHER" id="PTHR43740">
    <property type="entry name" value="LEUCYL-TRNA SYNTHETASE"/>
    <property type="match status" value="1"/>
</dbReference>
<evidence type="ECO:0000256" key="9">
    <source>
        <dbReference type="NCBIfam" id="TIGR00396"/>
    </source>
</evidence>
<dbReference type="Gene3D" id="1.10.730.10">
    <property type="entry name" value="Isoleucyl-tRNA Synthetase, Domain 1"/>
    <property type="match status" value="2"/>
</dbReference>
<evidence type="ECO:0000256" key="10">
    <source>
        <dbReference type="RuleBase" id="RU363035"/>
    </source>
</evidence>
<evidence type="ECO:0000259" key="12">
    <source>
        <dbReference type="Pfam" id="PF00133"/>
    </source>
</evidence>
<dbReference type="NCBIfam" id="TIGR00396">
    <property type="entry name" value="leuS_bact"/>
    <property type="match status" value="1"/>
</dbReference>
<keyword evidence="7 10" id="KW-0030">Aminoacyl-tRNA synthetase</keyword>
<keyword evidence="6 10" id="KW-0648">Protein biosynthesis</keyword>